<accession>A0A087TUY1</accession>
<organism evidence="1 2">
    <name type="scientific">Stegodyphus mimosarum</name>
    <name type="common">African social velvet spider</name>
    <dbReference type="NCBI Taxonomy" id="407821"/>
    <lineage>
        <taxon>Eukaryota</taxon>
        <taxon>Metazoa</taxon>
        <taxon>Ecdysozoa</taxon>
        <taxon>Arthropoda</taxon>
        <taxon>Chelicerata</taxon>
        <taxon>Arachnida</taxon>
        <taxon>Araneae</taxon>
        <taxon>Araneomorphae</taxon>
        <taxon>Entelegynae</taxon>
        <taxon>Eresoidea</taxon>
        <taxon>Eresidae</taxon>
        <taxon>Stegodyphus</taxon>
    </lineage>
</organism>
<dbReference type="AlphaFoldDB" id="A0A087TUY1"/>
<protein>
    <submittedName>
        <fullName evidence="1">Laminin subunit alpha-1</fullName>
    </submittedName>
</protein>
<feature type="non-terminal residue" evidence="1">
    <location>
        <position position="83"/>
    </location>
</feature>
<reference evidence="1 2" key="1">
    <citation type="submission" date="2013-11" db="EMBL/GenBank/DDBJ databases">
        <title>Genome sequencing of Stegodyphus mimosarum.</title>
        <authorList>
            <person name="Bechsgaard J."/>
        </authorList>
    </citation>
    <scope>NUCLEOTIDE SEQUENCE [LARGE SCALE GENOMIC DNA]</scope>
</reference>
<dbReference type="EMBL" id="KK116846">
    <property type="protein sequence ID" value="KFM68920.1"/>
    <property type="molecule type" value="Genomic_DNA"/>
</dbReference>
<proteinExistence type="predicted"/>
<gene>
    <name evidence="1" type="ORF">X975_12644</name>
</gene>
<evidence type="ECO:0000313" key="2">
    <source>
        <dbReference type="Proteomes" id="UP000054359"/>
    </source>
</evidence>
<dbReference type="Proteomes" id="UP000054359">
    <property type="component" value="Unassembled WGS sequence"/>
</dbReference>
<feature type="non-terminal residue" evidence="1">
    <location>
        <position position="1"/>
    </location>
</feature>
<name>A0A087TUY1_STEMI</name>
<keyword evidence="2" id="KW-1185">Reference proteome</keyword>
<dbReference type="OrthoDB" id="10011303at2759"/>
<evidence type="ECO:0000313" key="1">
    <source>
        <dbReference type="EMBL" id="KFM68920.1"/>
    </source>
</evidence>
<sequence>ACDDQCVGPLLNDVDFLVESVQKNNISSFAPPPWSPLLRLDNQTILLQKAILKYMDVIAEASNISQNFIKADFETLADLMYLR</sequence>